<dbReference type="SUPFAM" id="SSF56935">
    <property type="entry name" value="Porins"/>
    <property type="match status" value="1"/>
</dbReference>
<keyword evidence="16" id="KW-1185">Reference proteome</keyword>
<evidence type="ECO:0000259" key="14">
    <source>
        <dbReference type="Pfam" id="PF07715"/>
    </source>
</evidence>
<evidence type="ECO:0000313" key="15">
    <source>
        <dbReference type="EMBL" id="MCG2614834.1"/>
    </source>
</evidence>
<evidence type="ECO:0000256" key="10">
    <source>
        <dbReference type="PROSITE-ProRule" id="PRU01360"/>
    </source>
</evidence>
<keyword evidence="9 10" id="KW-0998">Cell outer membrane</keyword>
<dbReference type="Pfam" id="PF00593">
    <property type="entry name" value="TonB_dep_Rec_b-barrel"/>
    <property type="match status" value="1"/>
</dbReference>
<evidence type="ECO:0000256" key="2">
    <source>
        <dbReference type="ARBA" id="ARBA00022448"/>
    </source>
</evidence>
<evidence type="ECO:0000256" key="12">
    <source>
        <dbReference type="SAM" id="SignalP"/>
    </source>
</evidence>
<dbReference type="InterPro" id="IPR012910">
    <property type="entry name" value="Plug_dom"/>
</dbReference>
<dbReference type="InterPro" id="IPR008969">
    <property type="entry name" value="CarboxyPept-like_regulatory"/>
</dbReference>
<proteinExistence type="inferred from homology"/>
<keyword evidence="2 10" id="KW-0813">Transport</keyword>
<dbReference type="Proteomes" id="UP001165367">
    <property type="component" value="Unassembled WGS sequence"/>
</dbReference>
<keyword evidence="8 15" id="KW-0675">Receptor</keyword>
<organism evidence="15 16">
    <name type="scientific">Terrimonas ginsenosidimutans</name>
    <dbReference type="NCBI Taxonomy" id="2908004"/>
    <lineage>
        <taxon>Bacteria</taxon>
        <taxon>Pseudomonadati</taxon>
        <taxon>Bacteroidota</taxon>
        <taxon>Chitinophagia</taxon>
        <taxon>Chitinophagales</taxon>
        <taxon>Chitinophagaceae</taxon>
        <taxon>Terrimonas</taxon>
    </lineage>
</organism>
<feature type="signal peptide" evidence="12">
    <location>
        <begin position="1"/>
        <end position="21"/>
    </location>
</feature>
<dbReference type="InterPro" id="IPR039426">
    <property type="entry name" value="TonB-dep_rcpt-like"/>
</dbReference>
<gene>
    <name evidence="15" type="ORF">LZZ85_11100</name>
</gene>
<keyword evidence="6 11" id="KW-0798">TonB box</keyword>
<evidence type="ECO:0000256" key="8">
    <source>
        <dbReference type="ARBA" id="ARBA00023170"/>
    </source>
</evidence>
<dbReference type="PROSITE" id="PS52016">
    <property type="entry name" value="TONB_DEPENDENT_REC_3"/>
    <property type="match status" value="1"/>
</dbReference>
<dbReference type="PANTHER" id="PTHR30069">
    <property type="entry name" value="TONB-DEPENDENT OUTER MEMBRANE RECEPTOR"/>
    <property type="match status" value="1"/>
</dbReference>
<evidence type="ECO:0000256" key="7">
    <source>
        <dbReference type="ARBA" id="ARBA00023136"/>
    </source>
</evidence>
<evidence type="ECO:0000256" key="9">
    <source>
        <dbReference type="ARBA" id="ARBA00023237"/>
    </source>
</evidence>
<sequence>MRIANTVTIFLLLLVASQAFAQQKLQGTVTDQVRQKGLSGVSVQISGTQAGTVTDINGRFSFNVPTAAASKTLTIVFTAVGYQPQERKIEPSQQSASLDIILEEDLVKLDEVVVTGQGMSVSKRRLSTNVTSISEAQLRDLPANRIDQLLQSQIPNAQFKMSAGQAGATSIVQTRGFNSAFSNSTPIVYVDGVRVDNLNTAPALGMTLSGGISQGASTSALSDIPVENIEKIEFINGGAATTLYGSDAANGVLQIFTKKRGSGKANFRAGVDLGLETPTNDFLYFNRTKDLLFENGGYRKYSIGADGGNNDFGFSMAAAYSKSDGVLIHNQNQVEKIDFRTGFHAKLLDQLTYESSFTYNNQNLRRTRNGNSGGYSGLWFAEDGASKITGPGFNPKLDSLSDADFAKVKAFVDSAEMLMNNTSKVNRFQTSQVLKLQPLKNLVFKGTFGVDYRTQTEVSVVSNAFNRHIRSNTTGSLSKYDRNYLGLTLELTGQYDATVGDFSFLTTGGAQLFRNQDHQIAYIGQDIRDGALTVNQAATRTSNEYLAEVVNSGLFLQENVGYKNRYYLDLGVRGDNNSAFGKLIGTQYYPKFGVSYILSAEPFFQKWQQNFIKTVKVRANYGVAGIFPTPFANERTIAFTGFNGGQSATFGQPGNEELKPEKSYSKEIGLDLGLWNSRVSLTVNYFDNETRDALFVVPPAASTGQTNTLKNIGLITNKGWEFSAVVSVLENKDWDVRVRASANTVDNLVVSTGGAPSFNLNGMTSRTVQTVVKEGFPVGYISGNYGVFKDGVLESYTPQQFLGSTIPTLTGSAGLNVRYKNLSMFANADYQQGGYLHNWDKQFRINYGASTDGVPAAEIAKNGATNWLNYSQLFVEKSDFIKIRTVGLVYNFDKKIIGKHIKQMSVGITAVNPLNFTASSSDPEAVMAGGAQGQGSATTGGLNYAAFSMPRQFIGTLKINF</sequence>
<dbReference type="RefSeq" id="WP_237871630.1">
    <property type="nucleotide sequence ID" value="NZ_JAKLTR010000006.1"/>
</dbReference>
<dbReference type="Pfam" id="PF07715">
    <property type="entry name" value="Plug"/>
    <property type="match status" value="1"/>
</dbReference>
<dbReference type="SUPFAM" id="SSF49464">
    <property type="entry name" value="Carboxypeptidase regulatory domain-like"/>
    <property type="match status" value="1"/>
</dbReference>
<dbReference type="Pfam" id="PF13715">
    <property type="entry name" value="CarbopepD_reg_2"/>
    <property type="match status" value="1"/>
</dbReference>
<evidence type="ECO:0000256" key="11">
    <source>
        <dbReference type="RuleBase" id="RU003357"/>
    </source>
</evidence>
<evidence type="ECO:0000256" key="5">
    <source>
        <dbReference type="ARBA" id="ARBA00022729"/>
    </source>
</evidence>
<feature type="domain" description="TonB-dependent receptor-like beta-barrel" evidence="13">
    <location>
        <begin position="367"/>
        <end position="831"/>
    </location>
</feature>
<dbReference type="InterPro" id="IPR000531">
    <property type="entry name" value="Beta-barrel_TonB"/>
</dbReference>
<keyword evidence="4 10" id="KW-0812">Transmembrane</keyword>
<keyword evidence="7 10" id="KW-0472">Membrane</keyword>
<feature type="domain" description="TonB-dependent receptor plug" evidence="14">
    <location>
        <begin position="123"/>
        <end position="252"/>
    </location>
</feature>
<evidence type="ECO:0000313" key="16">
    <source>
        <dbReference type="Proteomes" id="UP001165367"/>
    </source>
</evidence>
<comment type="similarity">
    <text evidence="10 11">Belongs to the TonB-dependent receptor family.</text>
</comment>
<evidence type="ECO:0000256" key="1">
    <source>
        <dbReference type="ARBA" id="ARBA00004571"/>
    </source>
</evidence>
<protein>
    <submittedName>
        <fullName evidence="15">TonB-dependent receptor</fullName>
    </submittedName>
</protein>
<dbReference type="Gene3D" id="2.40.170.20">
    <property type="entry name" value="TonB-dependent receptor, beta-barrel domain"/>
    <property type="match status" value="1"/>
</dbReference>
<reference evidence="15" key="1">
    <citation type="submission" date="2022-01" db="EMBL/GenBank/DDBJ databases">
        <authorList>
            <person name="Jo J.-H."/>
            <person name="Im W.-T."/>
        </authorList>
    </citation>
    <scope>NUCLEOTIDE SEQUENCE</scope>
    <source>
        <strain evidence="15">NA20</strain>
    </source>
</reference>
<dbReference type="InterPro" id="IPR036942">
    <property type="entry name" value="Beta-barrel_TonB_sf"/>
</dbReference>
<evidence type="ECO:0000259" key="13">
    <source>
        <dbReference type="Pfam" id="PF00593"/>
    </source>
</evidence>
<comment type="caution">
    <text evidence="15">The sequence shown here is derived from an EMBL/GenBank/DDBJ whole genome shotgun (WGS) entry which is preliminary data.</text>
</comment>
<evidence type="ECO:0000256" key="4">
    <source>
        <dbReference type="ARBA" id="ARBA00022692"/>
    </source>
</evidence>
<name>A0ABS9KRB4_9BACT</name>
<accession>A0ABS9KRB4</accession>
<dbReference type="Gene3D" id="2.60.40.1120">
    <property type="entry name" value="Carboxypeptidase-like, regulatory domain"/>
    <property type="match status" value="1"/>
</dbReference>
<evidence type="ECO:0000256" key="6">
    <source>
        <dbReference type="ARBA" id="ARBA00023077"/>
    </source>
</evidence>
<evidence type="ECO:0000256" key="3">
    <source>
        <dbReference type="ARBA" id="ARBA00022452"/>
    </source>
</evidence>
<feature type="chain" id="PRO_5045051248" evidence="12">
    <location>
        <begin position="22"/>
        <end position="961"/>
    </location>
</feature>
<keyword evidence="5 12" id="KW-0732">Signal</keyword>
<dbReference type="PANTHER" id="PTHR30069:SF29">
    <property type="entry name" value="HEMOGLOBIN AND HEMOGLOBIN-HAPTOGLOBIN-BINDING PROTEIN 1-RELATED"/>
    <property type="match status" value="1"/>
</dbReference>
<comment type="subcellular location">
    <subcellularLocation>
        <location evidence="1 10">Cell outer membrane</location>
        <topology evidence="1 10">Multi-pass membrane protein</topology>
    </subcellularLocation>
</comment>
<dbReference type="Gene3D" id="2.170.130.10">
    <property type="entry name" value="TonB-dependent receptor, plug domain"/>
    <property type="match status" value="1"/>
</dbReference>
<dbReference type="InterPro" id="IPR037066">
    <property type="entry name" value="Plug_dom_sf"/>
</dbReference>
<keyword evidence="3 10" id="KW-1134">Transmembrane beta strand</keyword>
<dbReference type="EMBL" id="JAKLTR010000006">
    <property type="protein sequence ID" value="MCG2614834.1"/>
    <property type="molecule type" value="Genomic_DNA"/>
</dbReference>